<reference evidence="3" key="1">
    <citation type="submission" date="2011-06" db="EMBL/GenBank/DDBJ databases">
        <title>The complete genome of chromosome of Runella slithyformis DSM 19594.</title>
        <authorList>
            <consortium name="US DOE Joint Genome Institute (JGI-PGF)"/>
            <person name="Lucas S."/>
            <person name="Han J."/>
            <person name="Lapidus A."/>
            <person name="Bruce D."/>
            <person name="Goodwin L."/>
            <person name="Pitluck S."/>
            <person name="Peters L."/>
            <person name="Kyrpides N."/>
            <person name="Mavromatis K."/>
            <person name="Ivanova N."/>
            <person name="Ovchinnikova G."/>
            <person name="Zhang X."/>
            <person name="Misra M."/>
            <person name="Detter J.C."/>
            <person name="Tapia R."/>
            <person name="Han C."/>
            <person name="Land M."/>
            <person name="Hauser L."/>
            <person name="Markowitz V."/>
            <person name="Cheng J.-F."/>
            <person name="Hugenholtz P."/>
            <person name="Woyke T."/>
            <person name="Wu D."/>
            <person name="Tindall B."/>
            <person name="Faehrich R."/>
            <person name="Brambilla E."/>
            <person name="Klenk H.-P."/>
            <person name="Eisen J.A."/>
        </authorList>
    </citation>
    <scope>NUCLEOTIDE SEQUENCE [LARGE SCALE GENOMIC DNA]</scope>
    <source>
        <strain evidence="3">ATCC 29530 / DSM 19594 / LMG 11500 / NCIMB 11436 / LSU 4</strain>
    </source>
</reference>
<evidence type="ECO:0000256" key="1">
    <source>
        <dbReference type="SAM" id="SignalP"/>
    </source>
</evidence>
<protein>
    <recommendedName>
        <fullName evidence="4">DUF4468 domain-containing protein</fullName>
    </recommendedName>
</protein>
<proteinExistence type="predicted"/>
<sequence length="180" mass="20867">MRKSCDNLPQNNVMKNLVLLFALLSAVPAFSQKDCEKAIHYEYSSFNSEHRFFTPMQDEKGRDERIYVEKAVSKGVANYFIHLKVYHPTYYTALVELSIAFIDGTKIVRRQQMIEVKSSKITDFFESTTLFRINENEFKSILTKRVGSFRIQTDDFKISAEEGMKLKEDIGCLKNAQVPK</sequence>
<keyword evidence="3" id="KW-1185">Reference proteome</keyword>
<dbReference type="Proteomes" id="UP000000493">
    <property type="component" value="Chromosome"/>
</dbReference>
<evidence type="ECO:0000313" key="2">
    <source>
        <dbReference type="EMBL" id="AEI47315.1"/>
    </source>
</evidence>
<organism evidence="2 3">
    <name type="scientific">Runella slithyformis (strain ATCC 29530 / DSM 19594 / LMG 11500 / NCIMB 11436 / LSU 4)</name>
    <dbReference type="NCBI Taxonomy" id="761193"/>
    <lineage>
        <taxon>Bacteria</taxon>
        <taxon>Pseudomonadati</taxon>
        <taxon>Bacteroidota</taxon>
        <taxon>Cytophagia</taxon>
        <taxon>Cytophagales</taxon>
        <taxon>Spirosomataceae</taxon>
        <taxon>Runella</taxon>
    </lineage>
</organism>
<name>A0A7U3ZHK9_RUNSL</name>
<feature type="signal peptide" evidence="1">
    <location>
        <begin position="1"/>
        <end position="31"/>
    </location>
</feature>
<dbReference type="EMBL" id="CP002859">
    <property type="protein sequence ID" value="AEI47315.1"/>
    <property type="molecule type" value="Genomic_DNA"/>
</dbReference>
<gene>
    <name evidence="2" type="ordered locus">Runsl_0878</name>
</gene>
<dbReference type="AlphaFoldDB" id="A0A7U3ZHK9"/>
<evidence type="ECO:0000313" key="3">
    <source>
        <dbReference type="Proteomes" id="UP000000493"/>
    </source>
</evidence>
<evidence type="ECO:0008006" key="4">
    <source>
        <dbReference type="Google" id="ProtNLM"/>
    </source>
</evidence>
<keyword evidence="1" id="KW-0732">Signal</keyword>
<feature type="chain" id="PRO_5031493627" description="DUF4468 domain-containing protein" evidence="1">
    <location>
        <begin position="32"/>
        <end position="180"/>
    </location>
</feature>
<reference evidence="2 3" key="2">
    <citation type="journal article" date="2012" name="Stand. Genomic Sci.">
        <title>Complete genome sequence of the aquatic bacterium Runella slithyformis type strain (LSU 4(T)).</title>
        <authorList>
            <person name="Copeland A."/>
            <person name="Zhang X."/>
            <person name="Misra M."/>
            <person name="Lapidus A."/>
            <person name="Nolan M."/>
            <person name="Lucas S."/>
            <person name="Deshpande S."/>
            <person name="Cheng J.F."/>
            <person name="Tapia R."/>
            <person name="Goodwin L.A."/>
            <person name="Pitluck S."/>
            <person name="Liolios K."/>
            <person name="Pagani I."/>
            <person name="Ivanova N."/>
            <person name="Mikhailova N."/>
            <person name="Pati A."/>
            <person name="Chen A."/>
            <person name="Palaniappan K."/>
            <person name="Land M."/>
            <person name="Hauser L."/>
            <person name="Pan C."/>
            <person name="Jeffries C.D."/>
            <person name="Detter J.C."/>
            <person name="Brambilla E.M."/>
            <person name="Rohde M."/>
            <person name="Djao O.D."/>
            <person name="Goker M."/>
            <person name="Sikorski J."/>
            <person name="Tindall B.J."/>
            <person name="Woyke T."/>
            <person name="Bristow J."/>
            <person name="Eisen J.A."/>
            <person name="Markowitz V."/>
            <person name="Hugenholtz P."/>
            <person name="Kyrpides N.C."/>
            <person name="Klenk H.P."/>
            <person name="Mavromatis K."/>
        </authorList>
    </citation>
    <scope>NUCLEOTIDE SEQUENCE [LARGE SCALE GENOMIC DNA]</scope>
    <source>
        <strain evidence="3">ATCC 29530 / DSM 19594 / LMG 11500 / NCIMB 11436 / LSU 4</strain>
    </source>
</reference>
<accession>A0A7U3ZHK9</accession>
<dbReference type="KEGG" id="rsi:Runsl_0878"/>